<evidence type="ECO:0000256" key="2">
    <source>
        <dbReference type="ARBA" id="ARBA00022536"/>
    </source>
</evidence>
<evidence type="ECO:0000313" key="13">
    <source>
        <dbReference type="Proteomes" id="UP001165740"/>
    </source>
</evidence>
<protein>
    <submittedName>
        <fullName evidence="14 15">Neurexin-1-like isoform X1</fullName>
    </submittedName>
</protein>
<evidence type="ECO:0000256" key="9">
    <source>
        <dbReference type="SAM" id="MobiDB-lite"/>
    </source>
</evidence>
<dbReference type="GeneID" id="106075983"/>
<evidence type="ECO:0000256" key="8">
    <source>
        <dbReference type="PROSITE-ProRule" id="PRU00076"/>
    </source>
</evidence>
<dbReference type="RefSeq" id="XP_055878274.1">
    <property type="nucleotide sequence ID" value="XM_056022299.1"/>
</dbReference>
<evidence type="ECO:0000256" key="4">
    <source>
        <dbReference type="ARBA" id="ARBA00022737"/>
    </source>
</evidence>
<dbReference type="Proteomes" id="UP001165740">
    <property type="component" value="Chromosome 3"/>
</dbReference>
<evidence type="ECO:0000256" key="1">
    <source>
        <dbReference type="ARBA" id="ARBA00004479"/>
    </source>
</evidence>
<evidence type="ECO:0000256" key="6">
    <source>
        <dbReference type="ARBA" id="ARBA00023136"/>
    </source>
</evidence>
<feature type="region of interest" description="Disordered" evidence="9">
    <location>
        <begin position="1747"/>
        <end position="1778"/>
    </location>
</feature>
<evidence type="ECO:0000313" key="14">
    <source>
        <dbReference type="RefSeq" id="XP_055878273.1"/>
    </source>
</evidence>
<feature type="transmembrane region" description="Helical" evidence="10">
    <location>
        <begin position="1702"/>
        <end position="1724"/>
    </location>
</feature>
<feature type="domain" description="Laminin G" evidence="11">
    <location>
        <begin position="27"/>
        <end position="213"/>
    </location>
</feature>
<dbReference type="OrthoDB" id="6275838at2759"/>
<dbReference type="FunFam" id="2.10.25.10:FF:000015">
    <property type="entry name" value="neurexin-1 isoform X1"/>
    <property type="match status" value="1"/>
</dbReference>
<dbReference type="InterPro" id="IPR050372">
    <property type="entry name" value="Neurexin-related_CASP"/>
</dbReference>
<evidence type="ECO:0000259" key="11">
    <source>
        <dbReference type="PROSITE" id="PS50025"/>
    </source>
</evidence>
<dbReference type="SMART" id="SM00179">
    <property type="entry name" value="EGF_CA"/>
    <property type="match status" value="3"/>
</dbReference>
<dbReference type="PROSITE" id="PS50026">
    <property type="entry name" value="EGF_3"/>
    <property type="match status" value="3"/>
</dbReference>
<feature type="compositionally biased region" description="Basic residues" evidence="9">
    <location>
        <begin position="1423"/>
        <end position="1449"/>
    </location>
</feature>
<dbReference type="RefSeq" id="XP_055878273.1">
    <property type="nucleotide sequence ID" value="XM_056022298.1"/>
</dbReference>
<dbReference type="RefSeq" id="XP_055878275.1">
    <property type="nucleotide sequence ID" value="XM_056022300.1"/>
</dbReference>
<feature type="domain" description="Laminin G" evidence="11">
    <location>
        <begin position="688"/>
        <end position="887"/>
    </location>
</feature>
<comment type="subcellular location">
    <subcellularLocation>
        <location evidence="1">Membrane</location>
        <topology evidence="1">Single-pass type I membrane protein</topology>
    </subcellularLocation>
</comment>
<feature type="region of interest" description="Disordered" evidence="9">
    <location>
        <begin position="1316"/>
        <end position="1353"/>
    </location>
</feature>
<keyword evidence="6 10" id="KW-0472">Membrane</keyword>
<sequence>MTFKDEFYTQDLLLVALCACLLPVVVTLNLDGSPGSYVKYPPWEPCLNGSFSFEFKTREQNALLLYLNKGEYLFFEIKVYKGGVRLRVNVGEGTLILRAGENLDNNEWHSVEVRQDGEMTYLSVDGREQQKKSPGLLQYYGHVTSNDTFLVIGGLPIEYESKKFKSLALPSVIFEPRFRGSIRNLFYRTCGGESIRPQPIESSGLLTNEVDLCERGNPCLNGGKCLTTDNGVLCNCASTEYKGDRCELQKVPSDATFLGTQYFSYNLSSKGDGLVSNQDMIMLDFRTKQPSSLLFYTGNAKDYITAGLIDGGVFLTVNLGSGQFEVNIRPADARFDDNRWHQLVIRRDAKELTRDKGVCYISVELDGMYRETGSTSGIYVRLSSNVLYVAGSPHTSTLAGSRVKTNFKGCLRKVRYQADSIRIDLTELARKEHGLLDVVGEVIFDKCQELVESQPVTFATPDAYLTVPTWDRSSGILFYIFDSMRGSLAFQFRTVEPGGLLMYSNGDRDSKDFFALELLDSHLYLIWDMGSGIQKIQASKVAVSDGNPHDIYFEFYENKGYISVDGIKELFESKKYSDRFDLHGHLYVGGLDPEINVSSLPRELWAVMLGLNYIGCLQDLVVNGNQVDLMAAAKLQNKTSVMGYCRKMPAQCTSHPCNHQGKCIEGWNRFTCDCRATGYTGSVCQTADLTLRFDGTQYLKVTLATESITQAEDISLRFRSMHPSGLLFFTTGKNEDGMELYLDSGTLVLSIRVEGGVKTLTAGHTLNDDRWHTVFIKRRVHTVELTIDQERPVTDKIPGSTFSLATSRIYVGHVTPAVPNADLPSQAKDIALRSVEAGHMVQNDEGTSGRHSGFIGSMQSFIFNGNHLFQMAQSGSKDSIEISARFSSDEQVVREPVTFKSEDAFAILPRLQVHEKFSISFQFKTTESDGLIFYNDGTGQDFFAMELSQGYMYYVYNMGEGPEKIKANVNQPLNDNKWHEVRLLRTETTKQLLRVDDNTPTIDDLTGAKNNKFDLSGPLHVGGLHKVKFPSLPKLISSQHGFVGCLGSLDLNGYLPNLLQQASYIHEGVGDGCRGPMTKCVNDSCANQGRCVQQWTSYRCDCDMTSYTGPMCKEESVSYKFGPGPGLMTFTHPEGQQPSTNFETLAFGFQTFQDNAILLRVDSQNFVGDYIQLELDKGYVFLIYNMGTIDHPLGNFYQKVNDGRYHVVRFTRHGPNATLQIDLEMPQVKNPTVFSFDEEINTMILQGQQSHTFNNQAYIRIGGKKESNGSITRHFEGIISGLVLNGVHIFELAKQHDPKVKLEGNIALNIQAQPSKVLDSEDEMQSTQGISLQRDNSSHHHGDSLVSTASRNSMGDIYHEQNVPLIRKKRDLVPPEDWTEWTFVQVNRKQQKDQSASVESMNEVSQIGPTPSRLHNELEQQRKKGGLKRMSKNHQKNSAQRRSKPKHQSKCQYSGGSLQPNEKDKLTAVQFVEAEEMEHSIFDVSAGHEYELGNLEEGRSLELDDTTEDDVKEEGSGYDGDTSHDTARQENDTKQTSHYRLDYFQGDRLPTTLPYSGLTHHILHDVTTGGIRRMEWDYYRSHTTAKEGVTDDIISTGPGSGCQFDDEDDCSGISSGNEEEIITAVVIIKTTTSPPTTTTKKAPPCEGPHCESSTKHVDLKTPSTPNIDIISDPEHDNMQDQMTSEPGSAADGDKDDDTGINLGLILGITGSVLVAVIVLCIALCKLRSRDEGTYKVDETQNFSALLSKKNQGNGAVASGSDSGTGKRGKKKDVKEWYV</sequence>
<evidence type="ECO:0000313" key="16">
    <source>
        <dbReference type="RefSeq" id="XP_055878275.1"/>
    </source>
</evidence>
<dbReference type="GO" id="GO:0016020">
    <property type="term" value="C:membrane"/>
    <property type="evidence" value="ECO:0007669"/>
    <property type="project" value="UniProtKB-SubCell"/>
</dbReference>
<feature type="domain" description="Laminin G" evidence="11">
    <location>
        <begin position="1117"/>
        <end position="1307"/>
    </location>
</feature>
<evidence type="ECO:0000256" key="5">
    <source>
        <dbReference type="ARBA" id="ARBA00022989"/>
    </source>
</evidence>
<feature type="domain" description="Laminin G" evidence="11">
    <location>
        <begin position="254"/>
        <end position="447"/>
    </location>
</feature>
<keyword evidence="7" id="KW-1015">Disulfide bond</keyword>
<organism evidence="13 14">
    <name type="scientific">Biomphalaria glabrata</name>
    <name type="common">Bloodfluke planorb</name>
    <name type="synonym">Freshwater snail</name>
    <dbReference type="NCBI Taxonomy" id="6526"/>
    <lineage>
        <taxon>Eukaryota</taxon>
        <taxon>Metazoa</taxon>
        <taxon>Spiralia</taxon>
        <taxon>Lophotrochozoa</taxon>
        <taxon>Mollusca</taxon>
        <taxon>Gastropoda</taxon>
        <taxon>Heterobranchia</taxon>
        <taxon>Euthyneura</taxon>
        <taxon>Panpulmonata</taxon>
        <taxon>Hygrophila</taxon>
        <taxon>Lymnaeoidea</taxon>
        <taxon>Planorbidae</taxon>
        <taxon>Biomphalaria</taxon>
    </lineage>
</organism>
<dbReference type="InterPro" id="IPR000742">
    <property type="entry name" value="EGF"/>
</dbReference>
<dbReference type="Gene3D" id="2.10.25.10">
    <property type="entry name" value="Laminin"/>
    <property type="match status" value="3"/>
</dbReference>
<feature type="domain" description="Laminin G" evidence="11">
    <location>
        <begin position="895"/>
        <end position="1073"/>
    </location>
</feature>
<feature type="domain" description="Laminin G" evidence="11">
    <location>
        <begin position="454"/>
        <end position="645"/>
    </location>
</feature>
<feature type="domain" description="EGF-like" evidence="12">
    <location>
        <begin position="1076"/>
        <end position="1113"/>
    </location>
</feature>
<dbReference type="SMART" id="SM00181">
    <property type="entry name" value="EGF"/>
    <property type="match status" value="3"/>
</dbReference>
<evidence type="ECO:0000256" key="3">
    <source>
        <dbReference type="ARBA" id="ARBA00022692"/>
    </source>
</evidence>
<evidence type="ECO:0000256" key="7">
    <source>
        <dbReference type="ARBA" id="ARBA00023157"/>
    </source>
</evidence>
<feature type="compositionally biased region" description="Low complexity" evidence="9">
    <location>
        <begin position="1633"/>
        <end position="1644"/>
    </location>
</feature>
<gene>
    <name evidence="14 15 16" type="primary">LOC106075983</name>
</gene>
<dbReference type="InterPro" id="IPR001881">
    <property type="entry name" value="EGF-like_Ca-bd_dom"/>
</dbReference>
<dbReference type="OMA" id="IKFSLQC"/>
<feature type="compositionally biased region" description="Polar residues" evidence="9">
    <location>
        <begin position="1389"/>
        <end position="1409"/>
    </location>
</feature>
<dbReference type="FunFam" id="2.10.25.10:FF:000029">
    <property type="entry name" value="neurexin-1 isoform X1"/>
    <property type="match status" value="1"/>
</dbReference>
<feature type="region of interest" description="Disordered" evidence="9">
    <location>
        <begin position="1389"/>
        <end position="1462"/>
    </location>
</feature>
<dbReference type="PANTHER" id="PTHR15036:SF89">
    <property type="entry name" value="NEUREXIN 1, ISOFORM F"/>
    <property type="match status" value="1"/>
</dbReference>
<feature type="region of interest" description="Disordered" evidence="9">
    <location>
        <begin position="1495"/>
        <end position="1539"/>
    </location>
</feature>
<evidence type="ECO:0000313" key="15">
    <source>
        <dbReference type="RefSeq" id="XP_055878274.1"/>
    </source>
</evidence>
<dbReference type="SUPFAM" id="SSF49899">
    <property type="entry name" value="Concanavalin A-like lectins/glucanases"/>
    <property type="match status" value="6"/>
</dbReference>
<evidence type="ECO:0000259" key="12">
    <source>
        <dbReference type="PROSITE" id="PS50026"/>
    </source>
</evidence>
<feature type="compositionally biased region" description="Polar residues" evidence="9">
    <location>
        <begin position="1450"/>
        <end position="1460"/>
    </location>
</feature>
<dbReference type="PANTHER" id="PTHR15036">
    <property type="entry name" value="PIKACHURIN-LIKE PROTEIN"/>
    <property type="match status" value="1"/>
</dbReference>
<feature type="compositionally biased region" description="Polar residues" evidence="9">
    <location>
        <begin position="1325"/>
        <end position="1335"/>
    </location>
</feature>
<dbReference type="GO" id="GO:0005509">
    <property type="term" value="F:calcium ion binding"/>
    <property type="evidence" value="ECO:0007669"/>
    <property type="project" value="InterPro"/>
</dbReference>
<dbReference type="PROSITE" id="PS50025">
    <property type="entry name" value="LAM_G_DOMAIN"/>
    <property type="match status" value="6"/>
</dbReference>
<keyword evidence="13" id="KW-1185">Reference proteome</keyword>
<comment type="caution">
    <text evidence="8">Lacks conserved residue(s) required for the propagation of feature annotation.</text>
</comment>
<feature type="region of interest" description="Disordered" evidence="9">
    <location>
        <begin position="1633"/>
        <end position="1695"/>
    </location>
</feature>
<feature type="compositionally biased region" description="Basic and acidic residues" evidence="9">
    <location>
        <begin position="1521"/>
        <end position="1539"/>
    </location>
</feature>
<accession>A0A9W2ZTR6</accession>
<dbReference type="Pfam" id="PF02210">
    <property type="entry name" value="Laminin_G_2"/>
    <property type="match status" value="6"/>
</dbReference>
<keyword evidence="4" id="KW-0677">Repeat</keyword>
<name>A0A9W2ZTR6_BIOGL</name>
<dbReference type="SMART" id="SM00282">
    <property type="entry name" value="LamG"/>
    <property type="match status" value="6"/>
</dbReference>
<keyword evidence="5 10" id="KW-1133">Transmembrane helix</keyword>
<dbReference type="Pfam" id="PF00008">
    <property type="entry name" value="EGF"/>
    <property type="match status" value="1"/>
</dbReference>
<reference evidence="14 15" key="1">
    <citation type="submission" date="2025-04" db="UniProtKB">
        <authorList>
            <consortium name="RefSeq"/>
        </authorList>
    </citation>
    <scope>IDENTIFICATION</scope>
</reference>
<keyword evidence="3 10" id="KW-0812">Transmembrane</keyword>
<feature type="compositionally biased region" description="Acidic residues" evidence="9">
    <location>
        <begin position="1503"/>
        <end position="1512"/>
    </location>
</feature>
<feature type="compositionally biased region" description="Polar residues" evidence="9">
    <location>
        <begin position="1747"/>
        <end position="1763"/>
    </location>
</feature>
<dbReference type="CDD" id="cd00110">
    <property type="entry name" value="LamG"/>
    <property type="match status" value="6"/>
</dbReference>
<keyword evidence="2 8" id="KW-0245">EGF-like domain</keyword>
<dbReference type="Gene3D" id="2.60.120.200">
    <property type="match status" value="6"/>
</dbReference>
<feature type="domain" description="EGF-like" evidence="12">
    <location>
        <begin position="209"/>
        <end position="247"/>
    </location>
</feature>
<feature type="domain" description="EGF-like" evidence="12">
    <location>
        <begin position="648"/>
        <end position="685"/>
    </location>
</feature>
<dbReference type="InterPro" id="IPR001791">
    <property type="entry name" value="Laminin_G"/>
</dbReference>
<evidence type="ECO:0000256" key="10">
    <source>
        <dbReference type="SAM" id="Phobius"/>
    </source>
</evidence>
<feature type="compositionally biased region" description="Basic and acidic residues" evidence="9">
    <location>
        <begin position="1648"/>
        <end position="1659"/>
    </location>
</feature>
<dbReference type="InterPro" id="IPR013320">
    <property type="entry name" value="ConA-like_dom_sf"/>
</dbReference>
<proteinExistence type="predicted"/>
<dbReference type="CDD" id="cd00054">
    <property type="entry name" value="EGF_CA"/>
    <property type="match status" value="3"/>
</dbReference>